<organism evidence="1 2">
    <name type="scientific">Brevibacillus laterosporus</name>
    <name type="common">Bacillus laterosporus</name>
    <dbReference type="NCBI Taxonomy" id="1465"/>
    <lineage>
        <taxon>Bacteria</taxon>
        <taxon>Bacillati</taxon>
        <taxon>Bacillota</taxon>
        <taxon>Bacilli</taxon>
        <taxon>Bacillales</taxon>
        <taxon>Paenibacillaceae</taxon>
        <taxon>Brevibacillus</taxon>
    </lineage>
</organism>
<dbReference type="Proteomes" id="UP001077662">
    <property type="component" value="Unassembled WGS sequence"/>
</dbReference>
<gene>
    <name evidence="1" type="ORF">O0554_01295</name>
</gene>
<evidence type="ECO:0000313" key="1">
    <source>
        <dbReference type="EMBL" id="MCZ0805556.1"/>
    </source>
</evidence>
<evidence type="ECO:0000313" key="2">
    <source>
        <dbReference type="Proteomes" id="UP001077662"/>
    </source>
</evidence>
<accession>A0AAP3DCV3</accession>
<comment type="caution">
    <text evidence="1">The sequence shown here is derived from an EMBL/GenBank/DDBJ whole genome shotgun (WGS) entry which is preliminary data.</text>
</comment>
<dbReference type="EMBL" id="JAPTNE010000002">
    <property type="protein sequence ID" value="MCZ0805556.1"/>
    <property type="molecule type" value="Genomic_DNA"/>
</dbReference>
<dbReference type="AlphaFoldDB" id="A0AAP3DCV3"/>
<protein>
    <submittedName>
        <fullName evidence="1">Uncharacterized protein</fullName>
    </submittedName>
</protein>
<name>A0AAP3DCV3_BRELA</name>
<sequence length="126" mass="14305">MKKYPYFICLLPIVSEEDIIGVAKIISNKLVGDIPFGGLEDYIYEEVPAVYIKESILGFELVIQGYGGEDGYILEVRSDPRNSEPNDAKEIRVDITNYIASLLEGTEKIKIMYEEISEKDYIDISE</sequence>
<reference evidence="1" key="1">
    <citation type="submission" date="2022-09" db="EMBL/GenBank/DDBJ databases">
        <title>Genome analysis and characterization of larvicidal activity of Brevibacillus strains.</title>
        <authorList>
            <person name="Patrusheva E.V."/>
            <person name="Izotova A.O."/>
            <person name="Toshchakov S.V."/>
            <person name="Sineoky S.P."/>
        </authorList>
    </citation>
    <scope>NUCLEOTIDE SEQUENCE</scope>
    <source>
        <strain evidence="1">VKPM_B-13247</strain>
    </source>
</reference>
<dbReference type="RefSeq" id="WP_258432663.1">
    <property type="nucleotide sequence ID" value="NZ_JANSGW010000002.1"/>
</dbReference>
<proteinExistence type="predicted"/>